<keyword evidence="2" id="KW-0238">DNA-binding</keyword>
<dbReference type="InterPro" id="IPR005471">
    <property type="entry name" value="Tscrpt_reg_IclR_N"/>
</dbReference>
<dbReference type="PRINTS" id="PR01790">
    <property type="entry name" value="SMP30FAMILY"/>
</dbReference>
<dbReference type="SUPFAM" id="SSF63829">
    <property type="entry name" value="Calcium-dependent phosphotriesterase"/>
    <property type="match status" value="1"/>
</dbReference>
<sequence length="527" mass="56402">MSKSSNTGEGTASLEKAIDVLDAISAAPEGISQSELSEQVALPRTTLYRILATLNARGLVRRDPSRHVYCLGFRCVEMARQAYAMPELVSAASHELRALRDLTGETSYVGTLEGIDVVSLERYDSPHTQRSRTSHGHRKPVYATSQGKAILAALPAVERDAIVAAVRLKAHTEMTITDRRRLVAELRVVASRGYAIDDEENVLGTRCVGAAITDAHGVVRGAISVAGPAYRLTHHRLELLGPELVAAARHIGALLTPLRRAGESTGDAVTPTSAPTALYGAHPVWSPERQALIWADTLAPALRISSESGGEQRVQISHPIRCLLVTAQGIRAFHEAGSTLVDADKKRPPPDTDRVLLAACVGAEDIIWVSSLQARKFQIGILHDDGAFTSKWSLNHAVDGLRFDRTTGLLFGTMPDTGDIIVLNPSRKEVRTFARVPKSSGVLSGLDVDNEGGVWVALRDGWSAMRFAADGNLDQTVPLPVPCPTGIAVGGVDGKTLFIATARQPVPLDVLKKAPLSGSLFRLALTA</sequence>
<keyword evidence="3" id="KW-0804">Transcription</keyword>
<evidence type="ECO:0000259" key="5">
    <source>
        <dbReference type="PROSITE" id="PS51078"/>
    </source>
</evidence>
<evidence type="ECO:0000256" key="2">
    <source>
        <dbReference type="ARBA" id="ARBA00023125"/>
    </source>
</evidence>
<evidence type="ECO:0000256" key="3">
    <source>
        <dbReference type="ARBA" id="ARBA00023163"/>
    </source>
</evidence>
<dbReference type="GO" id="GO:0003677">
    <property type="term" value="F:DNA binding"/>
    <property type="evidence" value="ECO:0007669"/>
    <property type="project" value="UniProtKB-KW"/>
</dbReference>
<dbReference type="Gene3D" id="1.10.10.10">
    <property type="entry name" value="Winged helix-like DNA-binding domain superfamily/Winged helix DNA-binding domain"/>
    <property type="match status" value="1"/>
</dbReference>
<accession>A0A7Z2GQ79</accession>
<dbReference type="SUPFAM" id="SSF55781">
    <property type="entry name" value="GAF domain-like"/>
    <property type="match status" value="1"/>
</dbReference>
<feature type="domain" description="IclR-ED" evidence="5">
    <location>
        <begin position="74"/>
        <end position="257"/>
    </location>
</feature>
<evidence type="ECO:0000313" key="7">
    <source>
        <dbReference type="Proteomes" id="UP000433577"/>
    </source>
</evidence>
<dbReference type="GO" id="GO:0045892">
    <property type="term" value="P:negative regulation of DNA-templated transcription"/>
    <property type="evidence" value="ECO:0007669"/>
    <property type="project" value="TreeGrafter"/>
</dbReference>
<gene>
    <name evidence="6" type="ORF">FAZ98_27815</name>
</gene>
<dbReference type="PANTHER" id="PTHR30136">
    <property type="entry name" value="HELIX-TURN-HELIX TRANSCRIPTIONAL REGULATOR, ICLR FAMILY"/>
    <property type="match status" value="1"/>
</dbReference>
<dbReference type="InterPro" id="IPR036390">
    <property type="entry name" value="WH_DNA-bd_sf"/>
</dbReference>
<dbReference type="KEGG" id="pacs:FAZ98_27815"/>
<evidence type="ECO:0000256" key="1">
    <source>
        <dbReference type="ARBA" id="ARBA00023015"/>
    </source>
</evidence>
<dbReference type="PROSITE" id="PS51077">
    <property type="entry name" value="HTH_ICLR"/>
    <property type="match status" value="1"/>
</dbReference>
<dbReference type="Pfam" id="PF01614">
    <property type="entry name" value="IclR_C"/>
    <property type="match status" value="1"/>
</dbReference>
<evidence type="ECO:0000313" key="6">
    <source>
        <dbReference type="EMBL" id="QGZ65554.1"/>
    </source>
</evidence>
<dbReference type="InterPro" id="IPR036388">
    <property type="entry name" value="WH-like_DNA-bd_sf"/>
</dbReference>
<dbReference type="InterPro" id="IPR050707">
    <property type="entry name" value="HTH_MetabolicPath_Reg"/>
</dbReference>
<reference evidence="6 7" key="1">
    <citation type="submission" date="2019-12" db="EMBL/GenBank/DDBJ databases">
        <title>Paraburkholderia acidiphila 7Q-K02 sp. nov and Paraburkholderia acidisoli DHF22 sp. nov., two strains isolated from forest soil.</title>
        <authorList>
            <person name="Gao Z."/>
            <person name="Qiu L."/>
        </authorList>
    </citation>
    <scope>NUCLEOTIDE SEQUENCE [LARGE SCALE GENOMIC DNA]</scope>
    <source>
        <strain evidence="6 7">DHF22</strain>
    </source>
</reference>
<dbReference type="Proteomes" id="UP000433577">
    <property type="component" value="Chromosome 3"/>
</dbReference>
<dbReference type="AlphaFoldDB" id="A0A7Z2GQ79"/>
<dbReference type="OrthoDB" id="13103at2"/>
<dbReference type="GO" id="GO:0003700">
    <property type="term" value="F:DNA-binding transcription factor activity"/>
    <property type="evidence" value="ECO:0007669"/>
    <property type="project" value="TreeGrafter"/>
</dbReference>
<name>A0A7Z2GQ79_9BURK</name>
<dbReference type="InterPro" id="IPR005511">
    <property type="entry name" value="SMP-30"/>
</dbReference>
<proteinExistence type="predicted"/>
<dbReference type="Pfam" id="PF09339">
    <property type="entry name" value="HTH_IclR"/>
    <property type="match status" value="1"/>
</dbReference>
<evidence type="ECO:0000259" key="4">
    <source>
        <dbReference type="PROSITE" id="PS51077"/>
    </source>
</evidence>
<dbReference type="RefSeq" id="WP_158956107.1">
    <property type="nucleotide sequence ID" value="NZ_CP046915.1"/>
</dbReference>
<dbReference type="InterPro" id="IPR011042">
    <property type="entry name" value="6-blade_b-propeller_TolB-like"/>
</dbReference>
<dbReference type="InterPro" id="IPR013658">
    <property type="entry name" value="SGL"/>
</dbReference>
<dbReference type="Gene3D" id="2.120.10.30">
    <property type="entry name" value="TolB, C-terminal domain"/>
    <property type="match status" value="1"/>
</dbReference>
<dbReference type="InterPro" id="IPR029016">
    <property type="entry name" value="GAF-like_dom_sf"/>
</dbReference>
<feature type="domain" description="HTH iclR-type" evidence="4">
    <location>
        <begin position="11"/>
        <end position="73"/>
    </location>
</feature>
<keyword evidence="1" id="KW-0805">Transcription regulation</keyword>
<dbReference type="InterPro" id="IPR014757">
    <property type="entry name" value="Tscrpt_reg_IclR_C"/>
</dbReference>
<keyword evidence="7" id="KW-1185">Reference proteome</keyword>
<dbReference type="SMART" id="SM00346">
    <property type="entry name" value="HTH_ICLR"/>
    <property type="match status" value="1"/>
</dbReference>
<dbReference type="PANTHER" id="PTHR30136:SF24">
    <property type="entry name" value="HTH-TYPE TRANSCRIPTIONAL REPRESSOR ALLR"/>
    <property type="match status" value="1"/>
</dbReference>
<dbReference type="PROSITE" id="PS51078">
    <property type="entry name" value="ICLR_ED"/>
    <property type="match status" value="1"/>
</dbReference>
<dbReference type="Pfam" id="PF08450">
    <property type="entry name" value="SGL"/>
    <property type="match status" value="1"/>
</dbReference>
<dbReference type="EMBL" id="CP046915">
    <property type="protein sequence ID" value="QGZ65554.1"/>
    <property type="molecule type" value="Genomic_DNA"/>
</dbReference>
<dbReference type="Gene3D" id="3.30.450.40">
    <property type="match status" value="1"/>
</dbReference>
<protein>
    <submittedName>
        <fullName evidence="6">Helix-turn-helix domain-containing protein</fullName>
    </submittedName>
</protein>
<organism evidence="6 7">
    <name type="scientific">Paraburkholderia acidisoli</name>
    <dbReference type="NCBI Taxonomy" id="2571748"/>
    <lineage>
        <taxon>Bacteria</taxon>
        <taxon>Pseudomonadati</taxon>
        <taxon>Pseudomonadota</taxon>
        <taxon>Betaproteobacteria</taxon>
        <taxon>Burkholderiales</taxon>
        <taxon>Burkholderiaceae</taxon>
        <taxon>Paraburkholderia</taxon>
    </lineage>
</organism>
<dbReference type="SUPFAM" id="SSF46785">
    <property type="entry name" value="Winged helix' DNA-binding domain"/>
    <property type="match status" value="1"/>
</dbReference>